<sequence length="134" mass="15076">MSTSPLARLRENATEIVSVLVTGVWLTALLTSQDWWLGALLLGYVVVVPITDMLFGTDDETEGDLPEREDSLSEQSARSTAAQTGSDRDALQTLRDRYARGELTDEQFDRKVEVLLETETLEDIEDRSREKERA</sequence>
<reference evidence="3 4" key="1">
    <citation type="submission" date="2016-10" db="EMBL/GenBank/DDBJ databases">
        <authorList>
            <person name="de Groot N.N."/>
        </authorList>
    </citation>
    <scope>NUCLEOTIDE SEQUENCE [LARGE SCALE GENOMIC DNA]</scope>
    <source>
        <strain evidence="3 4">CDM_5</strain>
    </source>
</reference>
<dbReference type="OrthoDB" id="178074at2157"/>
<feature type="domain" description="SHOCT" evidence="2">
    <location>
        <begin position="89"/>
        <end position="116"/>
    </location>
</feature>
<name>A0A1H7KSY7_HALLR</name>
<dbReference type="EMBL" id="FOAD01000002">
    <property type="protein sequence ID" value="SEK89674.1"/>
    <property type="molecule type" value="Genomic_DNA"/>
</dbReference>
<feature type="compositionally biased region" description="Polar residues" evidence="1">
    <location>
        <begin position="73"/>
        <end position="85"/>
    </location>
</feature>
<dbReference type="InterPro" id="IPR018649">
    <property type="entry name" value="SHOCT"/>
</dbReference>
<organism evidence="3 4">
    <name type="scientific">Haloferax larsenii</name>
    <dbReference type="NCBI Taxonomy" id="302484"/>
    <lineage>
        <taxon>Archaea</taxon>
        <taxon>Methanobacteriati</taxon>
        <taxon>Methanobacteriota</taxon>
        <taxon>Stenosarchaea group</taxon>
        <taxon>Halobacteria</taxon>
        <taxon>Halobacteriales</taxon>
        <taxon>Haloferacaceae</taxon>
        <taxon>Haloferax</taxon>
    </lineage>
</organism>
<evidence type="ECO:0000256" key="1">
    <source>
        <dbReference type="SAM" id="MobiDB-lite"/>
    </source>
</evidence>
<evidence type="ECO:0000313" key="4">
    <source>
        <dbReference type="Proteomes" id="UP000183894"/>
    </source>
</evidence>
<dbReference type="Proteomes" id="UP000183894">
    <property type="component" value="Unassembled WGS sequence"/>
</dbReference>
<evidence type="ECO:0000259" key="2">
    <source>
        <dbReference type="Pfam" id="PF09851"/>
    </source>
</evidence>
<dbReference type="AlphaFoldDB" id="A0A1H7KSY7"/>
<gene>
    <name evidence="3" type="ORF">SAMN04488691_10298</name>
</gene>
<accession>A0A1H7KSY7</accession>
<protein>
    <submittedName>
        <fullName evidence="3">Short C-terminal domain-containing protein</fullName>
    </submittedName>
</protein>
<feature type="region of interest" description="Disordered" evidence="1">
    <location>
        <begin position="57"/>
        <end position="91"/>
    </location>
</feature>
<proteinExistence type="predicted"/>
<dbReference type="RefSeq" id="WP_074792752.1">
    <property type="nucleotide sequence ID" value="NZ_FOAD01000002.1"/>
</dbReference>
<dbReference type="Pfam" id="PF09851">
    <property type="entry name" value="SHOCT"/>
    <property type="match status" value="1"/>
</dbReference>
<evidence type="ECO:0000313" key="3">
    <source>
        <dbReference type="EMBL" id="SEK89674.1"/>
    </source>
</evidence>